<evidence type="ECO:0000313" key="2">
    <source>
        <dbReference type="Proteomes" id="UP000523795"/>
    </source>
</evidence>
<accession>A0ABX1JME2</accession>
<comment type="caution">
    <text evidence="1">The sequence shown here is derived from an EMBL/GenBank/DDBJ whole genome shotgun (WGS) entry which is preliminary data.</text>
</comment>
<dbReference type="EMBL" id="JAAZSR010000093">
    <property type="protein sequence ID" value="NKX50467.1"/>
    <property type="molecule type" value="Genomic_DNA"/>
</dbReference>
<reference evidence="1 2" key="1">
    <citation type="submission" date="2020-04" db="EMBL/GenBank/DDBJ databases">
        <authorList>
            <person name="Liu S."/>
        </authorList>
    </citation>
    <scope>NUCLEOTIDE SEQUENCE [LARGE SCALE GENOMIC DNA]</scope>
    <source>
        <strain evidence="1 2">CGMCC 1.15091</strain>
    </source>
</reference>
<gene>
    <name evidence="1" type="ORF">HER39_07780</name>
</gene>
<proteinExistence type="predicted"/>
<name>A0ABX1JME2_9MICC</name>
<protein>
    <submittedName>
        <fullName evidence="1">ABC transporter permease</fullName>
    </submittedName>
</protein>
<organism evidence="1 2">
    <name type="scientific">Arthrobacter deserti</name>
    <dbReference type="NCBI Taxonomy" id="1742687"/>
    <lineage>
        <taxon>Bacteria</taxon>
        <taxon>Bacillati</taxon>
        <taxon>Actinomycetota</taxon>
        <taxon>Actinomycetes</taxon>
        <taxon>Micrococcales</taxon>
        <taxon>Micrococcaceae</taxon>
        <taxon>Arthrobacter</taxon>
    </lineage>
</organism>
<sequence length="48" mass="5263">MSTMTLQNRQTGAPSARSAAGSGVNFLRALHAEWIKFTTLRSTWILLA</sequence>
<keyword evidence="2" id="KW-1185">Reference proteome</keyword>
<dbReference type="Proteomes" id="UP000523795">
    <property type="component" value="Unassembled WGS sequence"/>
</dbReference>
<feature type="non-terminal residue" evidence="1">
    <location>
        <position position="48"/>
    </location>
</feature>
<evidence type="ECO:0000313" key="1">
    <source>
        <dbReference type="EMBL" id="NKX50467.1"/>
    </source>
</evidence>